<dbReference type="GO" id="GO:0016787">
    <property type="term" value="F:hydrolase activity"/>
    <property type="evidence" value="ECO:0007669"/>
    <property type="project" value="UniProtKB-KW"/>
</dbReference>
<dbReference type="InterPro" id="IPR029058">
    <property type="entry name" value="AB_hydrolase_fold"/>
</dbReference>
<dbReference type="InterPro" id="IPR050300">
    <property type="entry name" value="GDXG_lipolytic_enzyme"/>
</dbReference>
<gene>
    <name evidence="3" type="ORF">QQX03_06980</name>
</gene>
<evidence type="ECO:0000259" key="2">
    <source>
        <dbReference type="Pfam" id="PF07859"/>
    </source>
</evidence>
<dbReference type="AlphaFoldDB" id="A0A9Y2B631"/>
<dbReference type="Gene3D" id="3.40.50.1820">
    <property type="entry name" value="alpha/beta hydrolase"/>
    <property type="match status" value="1"/>
</dbReference>
<dbReference type="PANTHER" id="PTHR48081">
    <property type="entry name" value="AB HYDROLASE SUPERFAMILY PROTEIN C4A8.06C"/>
    <property type="match status" value="1"/>
</dbReference>
<sequence length="320" mass="33854">MAAETPFIRPDVKAFLDGLAAMGGVPIAEMTLEEARASYVALHGMADAPPRDLAVIKDLSYPGTDNPSGGEIGLRLYDARDTREPGPVIVFYHGGGFVIGDLDTHHNVCTEIAHHMDLPVVAVDYRRAPEHPFPAAIDDCEAATRWIATSPEALGRKATGLIPIGDSAGGNATIVVSQQLAAKPADVPVVLQVPIFPLASDAMGSASLEEFAEGFVLTKGAVEFFDAAYAPDRNDPRAIPILGDHSTAPPTVLVTASLDPIRDSGRDYGAALSAAGIDHVHLEVRGGTHSFTNLRQAVPSYQHETERMFAAMKLMLGAFA</sequence>
<organism evidence="3 4">
    <name type="scientific">Altererythrobacter rubellus</name>
    <dbReference type="NCBI Taxonomy" id="2173831"/>
    <lineage>
        <taxon>Bacteria</taxon>
        <taxon>Pseudomonadati</taxon>
        <taxon>Pseudomonadota</taxon>
        <taxon>Alphaproteobacteria</taxon>
        <taxon>Sphingomonadales</taxon>
        <taxon>Erythrobacteraceae</taxon>
        <taxon>Altererythrobacter</taxon>
    </lineage>
</organism>
<dbReference type="InterPro" id="IPR013094">
    <property type="entry name" value="AB_hydrolase_3"/>
</dbReference>
<keyword evidence="4" id="KW-1185">Reference proteome</keyword>
<protein>
    <submittedName>
        <fullName evidence="3">Alpha/beta hydrolase</fullName>
    </submittedName>
</protein>
<evidence type="ECO:0000256" key="1">
    <source>
        <dbReference type="ARBA" id="ARBA00022801"/>
    </source>
</evidence>
<dbReference type="Proteomes" id="UP001231445">
    <property type="component" value="Chromosome"/>
</dbReference>
<dbReference type="SUPFAM" id="SSF53474">
    <property type="entry name" value="alpha/beta-Hydrolases"/>
    <property type="match status" value="1"/>
</dbReference>
<name>A0A9Y2B631_9SPHN</name>
<evidence type="ECO:0000313" key="4">
    <source>
        <dbReference type="Proteomes" id="UP001231445"/>
    </source>
</evidence>
<keyword evidence="1 3" id="KW-0378">Hydrolase</keyword>
<evidence type="ECO:0000313" key="3">
    <source>
        <dbReference type="EMBL" id="WIW94726.1"/>
    </source>
</evidence>
<dbReference type="RefSeq" id="WP_285975042.1">
    <property type="nucleotide sequence ID" value="NZ_CP127221.1"/>
</dbReference>
<dbReference type="KEGG" id="arue:QQX03_06980"/>
<dbReference type="Pfam" id="PF07859">
    <property type="entry name" value="Abhydrolase_3"/>
    <property type="match status" value="1"/>
</dbReference>
<feature type="domain" description="Alpha/beta hydrolase fold-3" evidence="2">
    <location>
        <begin position="89"/>
        <end position="292"/>
    </location>
</feature>
<reference evidence="3 4" key="1">
    <citation type="submission" date="2023-06" db="EMBL/GenBank/DDBJ databases">
        <title>Altererythrobacter rubellus NBRC 112769 genome.</title>
        <authorList>
            <person name="Zhang K."/>
        </authorList>
    </citation>
    <scope>NUCLEOTIDE SEQUENCE [LARGE SCALE GENOMIC DNA]</scope>
    <source>
        <strain evidence="3 4">NBRC 112769</strain>
    </source>
</reference>
<dbReference type="PANTHER" id="PTHR48081:SF8">
    <property type="entry name" value="ALPHA_BETA HYDROLASE FOLD-3 DOMAIN-CONTAINING PROTEIN-RELATED"/>
    <property type="match status" value="1"/>
</dbReference>
<accession>A0A9Y2B631</accession>
<dbReference type="EMBL" id="CP127221">
    <property type="protein sequence ID" value="WIW94726.1"/>
    <property type="molecule type" value="Genomic_DNA"/>
</dbReference>
<proteinExistence type="predicted"/>